<dbReference type="PROSITE" id="PS51186">
    <property type="entry name" value="GNAT"/>
    <property type="match status" value="1"/>
</dbReference>
<dbReference type="InterPro" id="IPR000182">
    <property type="entry name" value="GNAT_dom"/>
</dbReference>
<evidence type="ECO:0000313" key="3">
    <source>
        <dbReference type="Proteomes" id="UP000009375"/>
    </source>
</evidence>
<dbReference type="Gene3D" id="3.40.630.30">
    <property type="match status" value="1"/>
</dbReference>
<keyword evidence="2" id="KW-0808">Transferase</keyword>
<dbReference type="Pfam" id="PF00583">
    <property type="entry name" value="Acetyltransf_1"/>
    <property type="match status" value="1"/>
</dbReference>
<organism evidence="2 3">
    <name type="scientific">Candidatus Parvarchaeum acidiphilum ARMAN-4</name>
    <dbReference type="NCBI Taxonomy" id="662760"/>
    <lineage>
        <taxon>Archaea</taxon>
        <taxon>Candidatus Parvarchaeota</taxon>
        <taxon>Candidatus Parvarchaeum</taxon>
    </lineage>
</organism>
<dbReference type="SUPFAM" id="SSF55729">
    <property type="entry name" value="Acyl-CoA N-acyltransferases (Nat)"/>
    <property type="match status" value="1"/>
</dbReference>
<feature type="domain" description="N-acetyltransferase" evidence="1">
    <location>
        <begin position="17"/>
        <end position="181"/>
    </location>
</feature>
<dbReference type="EMBL" id="GG730075">
    <property type="protein sequence ID" value="EEZ92524.1"/>
    <property type="molecule type" value="Genomic_DNA"/>
</dbReference>
<dbReference type="InterPro" id="IPR016181">
    <property type="entry name" value="Acyl_CoA_acyltransferase"/>
</dbReference>
<dbReference type="Proteomes" id="UP000009375">
    <property type="component" value="Unassembled WGS sequence"/>
</dbReference>
<dbReference type="PANTHER" id="PTHR43415:SF3">
    <property type="entry name" value="GNAT-FAMILY ACETYLTRANSFERASE"/>
    <property type="match status" value="1"/>
</dbReference>
<name>D2EGI7_PARA4</name>
<evidence type="ECO:0000259" key="1">
    <source>
        <dbReference type="PROSITE" id="PS51186"/>
    </source>
</evidence>
<dbReference type="CDD" id="cd04301">
    <property type="entry name" value="NAT_SF"/>
    <property type="match status" value="1"/>
</dbReference>
<dbReference type="GO" id="GO:0016747">
    <property type="term" value="F:acyltransferase activity, transferring groups other than amino-acyl groups"/>
    <property type="evidence" value="ECO:0007669"/>
    <property type="project" value="InterPro"/>
</dbReference>
<dbReference type="AlphaFoldDB" id="D2EGI7"/>
<proteinExistence type="predicted"/>
<dbReference type="PANTHER" id="PTHR43415">
    <property type="entry name" value="SPERMIDINE N(1)-ACETYLTRANSFERASE"/>
    <property type="match status" value="1"/>
</dbReference>
<accession>D2EGI7</accession>
<sequence length="181" mass="20780">MNLHKDMLYTAKDGTPVLLRYPLEKDSIQLMKVINELIDEHAPIGANKKVNKKQEEEYVRKAIKEIKEKKRIQFLAEIDKNIVANVGINRLYGKSAHVGELGISIKRLYRDKGIGEFMIRQALKYAHKEGIKIVKLSVFANNNRAIHLYKKLGFKKVGLLKSALKDKGKYFDEIIMAKDIS</sequence>
<evidence type="ECO:0000313" key="2">
    <source>
        <dbReference type="EMBL" id="EEZ92524.1"/>
    </source>
</evidence>
<protein>
    <submittedName>
        <fullName evidence="2">GCN5-related N-acetyltransferase</fullName>
    </submittedName>
</protein>
<reference evidence="2 3" key="1">
    <citation type="journal article" date="2010" name="Proc. Natl. Acad. Sci. U.S.A.">
        <title>Enigmatic, ultrasmall, uncultivated Archaea.</title>
        <authorList>
            <person name="Baker B.J."/>
            <person name="Comolli L.R."/>
            <person name="Dick G.J."/>
            <person name="Hauser L.J."/>
            <person name="Hyatt D."/>
            <person name="Dill B.D."/>
            <person name="Land M.L."/>
            <person name="Verberkmoes N.C."/>
            <person name="Hettich R.L."/>
            <person name="Banfield J.F."/>
        </authorList>
    </citation>
    <scope>NUCLEOTIDE SEQUENCE [LARGE SCALE GENOMIC DNA]</scope>
</reference>
<gene>
    <name evidence="2" type="ORF">BJBARM4_0886</name>
</gene>